<dbReference type="Proteomes" id="UP001321520">
    <property type="component" value="Chromosome"/>
</dbReference>
<accession>A0ABY9EFY5</accession>
<dbReference type="Pfam" id="PF22564">
    <property type="entry name" value="HAAS"/>
    <property type="match status" value="1"/>
</dbReference>
<proteinExistence type="predicted"/>
<dbReference type="EMBL" id="CP098023">
    <property type="protein sequence ID" value="WKD50285.1"/>
    <property type="molecule type" value="Genomic_DNA"/>
</dbReference>
<keyword evidence="1" id="KW-1133">Transmembrane helix</keyword>
<evidence type="ECO:0000313" key="3">
    <source>
        <dbReference type="Proteomes" id="UP001321520"/>
    </source>
</evidence>
<keyword evidence="1" id="KW-0812">Transmembrane</keyword>
<reference evidence="2 3" key="1">
    <citation type="submission" date="2022-05" db="EMBL/GenBank/DDBJ databases">
        <title>Microbulbifer sp. nov., isolated from sponge.</title>
        <authorList>
            <person name="Gao L."/>
        </authorList>
    </citation>
    <scope>NUCLEOTIDE SEQUENCE [LARGE SCALE GENOMIC DNA]</scope>
    <source>
        <strain evidence="2 3">MI-G</strain>
    </source>
</reference>
<evidence type="ECO:0000313" key="2">
    <source>
        <dbReference type="EMBL" id="WKD50285.1"/>
    </source>
</evidence>
<evidence type="ECO:0008006" key="4">
    <source>
        <dbReference type="Google" id="ProtNLM"/>
    </source>
</evidence>
<keyword evidence="1" id="KW-0472">Membrane</keyword>
<sequence>MARNKLIYNYLSELKLYLSSISEVQALEVAQEIESHIYDALSLQDNAENTEIESILAKLGTPRELAAGYIEHIAIGCAPPKGLNPLSRFKKGVSRSFYYLVYTAGFGIGLTLVLAAILMVITPSLFGVWLAEHGNSVVISFNQPDYPVQEIPAIGLVPISALIGSGTLYLTYKISRILKMHI</sequence>
<organism evidence="2 3">
    <name type="scientific">Microbulbifer spongiae</name>
    <dbReference type="NCBI Taxonomy" id="2944933"/>
    <lineage>
        <taxon>Bacteria</taxon>
        <taxon>Pseudomonadati</taxon>
        <taxon>Pseudomonadota</taxon>
        <taxon>Gammaproteobacteria</taxon>
        <taxon>Cellvibrionales</taxon>
        <taxon>Microbulbiferaceae</taxon>
        <taxon>Microbulbifer</taxon>
    </lineage>
</organism>
<evidence type="ECO:0000256" key="1">
    <source>
        <dbReference type="SAM" id="Phobius"/>
    </source>
</evidence>
<feature type="transmembrane region" description="Helical" evidence="1">
    <location>
        <begin position="151"/>
        <end position="172"/>
    </location>
</feature>
<dbReference type="RefSeq" id="WP_301416432.1">
    <property type="nucleotide sequence ID" value="NZ_CP098023.1"/>
</dbReference>
<feature type="transmembrane region" description="Helical" evidence="1">
    <location>
        <begin position="98"/>
        <end position="131"/>
    </location>
</feature>
<gene>
    <name evidence="2" type="ORF">M8T91_02315</name>
</gene>
<protein>
    <recommendedName>
        <fullName evidence="4">DUF1700 domain-containing protein</fullName>
    </recommendedName>
</protein>
<keyword evidence="3" id="KW-1185">Reference proteome</keyword>
<name>A0ABY9EFY5_9GAMM</name>